<protein>
    <recommendedName>
        <fullName evidence="3">pectinesterase</fullName>
        <ecNumber evidence="3">3.1.1.11</ecNumber>
    </recommendedName>
</protein>
<dbReference type="Proteomes" id="UP000660729">
    <property type="component" value="Unassembled WGS sequence"/>
</dbReference>
<comment type="similarity">
    <text evidence="2">Belongs to the pectinesterase family.</text>
</comment>
<dbReference type="AlphaFoldDB" id="A0A8H6RI83"/>
<dbReference type="UniPathway" id="UPA00545">
    <property type="reaction ID" value="UER00823"/>
</dbReference>
<comment type="caution">
    <text evidence="8">The sequence shown here is derived from an EMBL/GenBank/DDBJ whole genome shotgun (WGS) entry which is preliminary data.</text>
</comment>
<evidence type="ECO:0000256" key="4">
    <source>
        <dbReference type="ARBA" id="ARBA00022801"/>
    </source>
</evidence>
<organism evidence="8 9">
    <name type="scientific">Pseudocercospora fuligena</name>
    <dbReference type="NCBI Taxonomy" id="685502"/>
    <lineage>
        <taxon>Eukaryota</taxon>
        <taxon>Fungi</taxon>
        <taxon>Dikarya</taxon>
        <taxon>Ascomycota</taxon>
        <taxon>Pezizomycotina</taxon>
        <taxon>Dothideomycetes</taxon>
        <taxon>Dothideomycetidae</taxon>
        <taxon>Mycosphaerellales</taxon>
        <taxon>Mycosphaerellaceae</taxon>
        <taxon>Pseudocercospora</taxon>
    </lineage>
</organism>
<dbReference type="Pfam" id="PF01095">
    <property type="entry name" value="Pectinesterase"/>
    <property type="match status" value="1"/>
</dbReference>
<sequence>MLLHHPSSLLPILLLSLSHSAFSLASYDRAECQYPSQDPLQGCPPNTILVGHNTGFSSIQAAIFSINDTEAPYTILIQPNNYTEQVNITRSAPLTLLGVTQHPNDATKNAVNIIWHNATGTNTTGSYDNAYTSTLTVSPTLNASLTGSGPTGNSVPEGTPFGNADFRAYNLNFWNKYLPYSAGPSLATGISYANAGFYFCGVGSWQDTVYVGKLGSVYMYGSIVAGQTDFLYGFGTLWIEKSRLLLRSCGGGVTAWKGTNTTFENKYGVYIHDSDVVKANSSLEIRHKCALGRPWNAQHRSIFSGCYLDDSILPAGYIEWSASDPRVNYSEYSMDDDAAAAAACTDCGARYNDGRIS</sequence>
<keyword evidence="5" id="KW-0063">Aspartyl esterase</keyword>
<gene>
    <name evidence="8" type="ORF">HII31_06332</name>
</gene>
<proteinExistence type="inferred from homology"/>
<feature type="signal peptide" evidence="6">
    <location>
        <begin position="1"/>
        <end position="25"/>
    </location>
</feature>
<dbReference type="PANTHER" id="PTHR31321">
    <property type="entry name" value="ACYL-COA THIOESTER HYDROLASE YBHC-RELATED"/>
    <property type="match status" value="1"/>
</dbReference>
<dbReference type="InterPro" id="IPR000070">
    <property type="entry name" value="Pectinesterase_cat"/>
</dbReference>
<dbReference type="GO" id="GO:0042545">
    <property type="term" value="P:cell wall modification"/>
    <property type="evidence" value="ECO:0007669"/>
    <property type="project" value="InterPro"/>
</dbReference>
<dbReference type="SUPFAM" id="SSF51126">
    <property type="entry name" value="Pectin lyase-like"/>
    <property type="match status" value="1"/>
</dbReference>
<keyword evidence="6" id="KW-0732">Signal</keyword>
<dbReference type="InterPro" id="IPR011050">
    <property type="entry name" value="Pectin_lyase_fold/virulence"/>
</dbReference>
<evidence type="ECO:0000256" key="3">
    <source>
        <dbReference type="ARBA" id="ARBA00013229"/>
    </source>
</evidence>
<feature type="chain" id="PRO_5034804040" description="pectinesterase" evidence="6">
    <location>
        <begin position="26"/>
        <end position="357"/>
    </location>
</feature>
<keyword evidence="9" id="KW-1185">Reference proteome</keyword>
<dbReference type="GO" id="GO:0045490">
    <property type="term" value="P:pectin catabolic process"/>
    <property type="evidence" value="ECO:0007669"/>
    <property type="project" value="UniProtKB-UniPathway"/>
</dbReference>
<name>A0A8H6RI83_9PEZI</name>
<comment type="pathway">
    <text evidence="1">Glycan metabolism; pectin degradation; 2-dehydro-3-deoxy-D-gluconate from pectin: step 1/5.</text>
</comment>
<dbReference type="EC" id="3.1.1.11" evidence="3"/>
<dbReference type="InterPro" id="IPR012334">
    <property type="entry name" value="Pectin_lyas_fold"/>
</dbReference>
<evidence type="ECO:0000256" key="5">
    <source>
        <dbReference type="ARBA" id="ARBA00023085"/>
    </source>
</evidence>
<evidence type="ECO:0000256" key="6">
    <source>
        <dbReference type="SAM" id="SignalP"/>
    </source>
</evidence>
<keyword evidence="4" id="KW-0378">Hydrolase</keyword>
<dbReference type="Gene3D" id="2.160.20.10">
    <property type="entry name" value="Single-stranded right-handed beta-helix, Pectin lyase-like"/>
    <property type="match status" value="1"/>
</dbReference>
<evidence type="ECO:0000256" key="2">
    <source>
        <dbReference type="ARBA" id="ARBA00008891"/>
    </source>
</evidence>
<feature type="domain" description="Pectinesterase catalytic" evidence="7">
    <location>
        <begin position="168"/>
        <end position="333"/>
    </location>
</feature>
<evidence type="ECO:0000259" key="7">
    <source>
        <dbReference type="Pfam" id="PF01095"/>
    </source>
</evidence>
<dbReference type="GO" id="GO:0030599">
    <property type="term" value="F:pectinesterase activity"/>
    <property type="evidence" value="ECO:0007669"/>
    <property type="project" value="UniProtKB-EC"/>
</dbReference>
<dbReference type="OrthoDB" id="2019149at2759"/>
<reference evidence="8" key="1">
    <citation type="submission" date="2020-04" db="EMBL/GenBank/DDBJ databases">
        <title>Draft genome resource of the tomato pathogen Pseudocercospora fuligena.</title>
        <authorList>
            <person name="Zaccaron A."/>
        </authorList>
    </citation>
    <scope>NUCLEOTIDE SEQUENCE</scope>
    <source>
        <strain evidence="8">PF001</strain>
    </source>
</reference>
<dbReference type="PANTHER" id="PTHR31321:SF137">
    <property type="entry name" value="PECTIN METHYL ESTERASE (EUROFUNG)"/>
    <property type="match status" value="1"/>
</dbReference>
<accession>A0A8H6RI83</accession>
<dbReference type="EMBL" id="JABCIY010000148">
    <property type="protein sequence ID" value="KAF7192300.1"/>
    <property type="molecule type" value="Genomic_DNA"/>
</dbReference>
<evidence type="ECO:0000313" key="8">
    <source>
        <dbReference type="EMBL" id="KAF7192300.1"/>
    </source>
</evidence>
<evidence type="ECO:0000256" key="1">
    <source>
        <dbReference type="ARBA" id="ARBA00005184"/>
    </source>
</evidence>
<evidence type="ECO:0000313" key="9">
    <source>
        <dbReference type="Proteomes" id="UP000660729"/>
    </source>
</evidence>